<evidence type="ECO:0000256" key="22">
    <source>
        <dbReference type="PIRNR" id="PIRNR001563"/>
    </source>
</evidence>
<keyword evidence="9 22" id="KW-0436">Ligase</keyword>
<proteinExistence type="inferred from homology"/>
<dbReference type="Gene3D" id="3.90.190.20">
    <property type="entry name" value="Mur ligase, C-terminal domain"/>
    <property type="match status" value="1"/>
</dbReference>
<dbReference type="Proteomes" id="UP000033754">
    <property type="component" value="Unassembled WGS sequence"/>
</dbReference>
<dbReference type="NCBIfam" id="TIGR01499">
    <property type="entry name" value="folC"/>
    <property type="match status" value="1"/>
</dbReference>
<dbReference type="Pfam" id="PF02875">
    <property type="entry name" value="Mur_ligase_C"/>
    <property type="match status" value="1"/>
</dbReference>
<evidence type="ECO:0000256" key="8">
    <source>
        <dbReference type="ARBA" id="ARBA00019357"/>
    </source>
</evidence>
<evidence type="ECO:0000256" key="20">
    <source>
        <dbReference type="ARBA" id="ARBA00049035"/>
    </source>
</evidence>
<evidence type="ECO:0000256" key="21">
    <source>
        <dbReference type="ARBA" id="ARBA00049161"/>
    </source>
</evidence>
<comment type="catalytic activity">
    <reaction evidence="21">
        <text>7,8-dihydropteroate + L-glutamate + ATP = 7,8-dihydrofolate + ADP + phosphate + H(+)</text>
        <dbReference type="Rhea" id="RHEA:23584"/>
        <dbReference type="ChEBI" id="CHEBI:15378"/>
        <dbReference type="ChEBI" id="CHEBI:17839"/>
        <dbReference type="ChEBI" id="CHEBI:29985"/>
        <dbReference type="ChEBI" id="CHEBI:30616"/>
        <dbReference type="ChEBI" id="CHEBI:43474"/>
        <dbReference type="ChEBI" id="CHEBI:57451"/>
        <dbReference type="ChEBI" id="CHEBI:456216"/>
        <dbReference type="EC" id="6.3.2.12"/>
    </reaction>
</comment>
<gene>
    <name evidence="25" type="primary">folC</name>
    <name evidence="25" type="ORF">EPHNCH_1065</name>
</gene>
<dbReference type="PANTHER" id="PTHR11136">
    <property type="entry name" value="FOLYLPOLYGLUTAMATE SYNTHASE-RELATED"/>
    <property type="match status" value="1"/>
</dbReference>
<keyword evidence="10" id="KW-0479">Metal-binding</keyword>
<keyword evidence="12 22" id="KW-0067">ATP-binding</keyword>
<evidence type="ECO:0000256" key="11">
    <source>
        <dbReference type="ARBA" id="ARBA00022741"/>
    </source>
</evidence>
<evidence type="ECO:0000256" key="7">
    <source>
        <dbReference type="ARBA" id="ARBA00013025"/>
    </source>
</evidence>
<comment type="catalytic activity">
    <reaction evidence="18">
        <text>(6S)-5,6,7,8-tetrahydrofolyl-(gamma-L-Glu)(n) + L-glutamate + ATP = (6S)-5,6,7,8-tetrahydrofolyl-(gamma-L-Glu)(n+1) + ADP + phosphate + H(+)</text>
        <dbReference type="Rhea" id="RHEA:10580"/>
        <dbReference type="Rhea" id="RHEA-COMP:14738"/>
        <dbReference type="Rhea" id="RHEA-COMP:14740"/>
        <dbReference type="ChEBI" id="CHEBI:15378"/>
        <dbReference type="ChEBI" id="CHEBI:29985"/>
        <dbReference type="ChEBI" id="CHEBI:30616"/>
        <dbReference type="ChEBI" id="CHEBI:43474"/>
        <dbReference type="ChEBI" id="CHEBI:141005"/>
        <dbReference type="ChEBI" id="CHEBI:456216"/>
        <dbReference type="EC" id="6.3.2.17"/>
    </reaction>
</comment>
<evidence type="ECO:0000256" key="1">
    <source>
        <dbReference type="ARBA" id="ARBA00001946"/>
    </source>
</evidence>
<organism evidence="25 26">
    <name type="scientific">Anaplasma phagocytophilum str. NCH-1</name>
    <dbReference type="NCBI Taxonomy" id="1359161"/>
    <lineage>
        <taxon>Bacteria</taxon>
        <taxon>Pseudomonadati</taxon>
        <taxon>Pseudomonadota</taxon>
        <taxon>Alphaproteobacteria</taxon>
        <taxon>Rickettsiales</taxon>
        <taxon>Anaplasmataceae</taxon>
        <taxon>Anaplasma</taxon>
        <taxon>phagocytophilum group</taxon>
    </lineage>
</organism>
<keyword evidence="11 22" id="KW-0547">Nucleotide-binding</keyword>
<evidence type="ECO:0000256" key="14">
    <source>
        <dbReference type="ARBA" id="ARBA00022909"/>
    </source>
</evidence>
<comment type="cofactor">
    <cofactor evidence="1">
        <name>Mg(2+)</name>
        <dbReference type="ChEBI" id="CHEBI:18420"/>
    </cofactor>
</comment>
<evidence type="ECO:0000256" key="5">
    <source>
        <dbReference type="ARBA" id="ARBA00008276"/>
    </source>
</evidence>
<dbReference type="SUPFAM" id="SSF53244">
    <property type="entry name" value="MurD-like peptide ligases, peptide-binding domain"/>
    <property type="match status" value="1"/>
</dbReference>
<dbReference type="UniPathway" id="UPA00077">
    <property type="reaction ID" value="UER00157"/>
</dbReference>
<dbReference type="InterPro" id="IPR036565">
    <property type="entry name" value="Mur-like_cat_sf"/>
</dbReference>
<dbReference type="GO" id="GO:0046654">
    <property type="term" value="P:tetrahydrofolate biosynthetic process"/>
    <property type="evidence" value="ECO:0007669"/>
    <property type="project" value="UniProtKB-UniPathway"/>
</dbReference>
<dbReference type="Pfam" id="PF08245">
    <property type="entry name" value="Mur_ligase_M"/>
    <property type="match status" value="1"/>
</dbReference>
<keyword evidence="13" id="KW-0460">Magnesium</keyword>
<dbReference type="Gene3D" id="3.40.1190.10">
    <property type="entry name" value="Mur-like, catalytic domain"/>
    <property type="match status" value="1"/>
</dbReference>
<feature type="domain" description="Mur ligase central" evidence="24">
    <location>
        <begin position="50"/>
        <end position="266"/>
    </location>
</feature>
<dbReference type="EMBL" id="LANT01000008">
    <property type="protein sequence ID" value="KJV63278.1"/>
    <property type="molecule type" value="Genomic_DNA"/>
</dbReference>
<name>A0A0F3N5A7_ANAPH</name>
<comment type="caution">
    <text evidence="25">The sequence shown here is derived from an EMBL/GenBank/DDBJ whole genome shotgun (WGS) entry which is preliminary data.</text>
</comment>
<dbReference type="InterPro" id="IPR004101">
    <property type="entry name" value="Mur_ligase_C"/>
</dbReference>
<evidence type="ECO:0000256" key="18">
    <source>
        <dbReference type="ARBA" id="ARBA00047493"/>
    </source>
</evidence>
<dbReference type="EC" id="6.3.2.17" evidence="7"/>
<evidence type="ECO:0000313" key="25">
    <source>
        <dbReference type="EMBL" id="KJV63278.1"/>
    </source>
</evidence>
<reference evidence="25 26" key="1">
    <citation type="submission" date="2015-01" db="EMBL/GenBank/DDBJ databases">
        <title>Genome Sequencing of Rickettsiales.</title>
        <authorList>
            <person name="Daugherty S.C."/>
            <person name="Su Q."/>
            <person name="Abolude K."/>
            <person name="Beier-Sexton M."/>
            <person name="Carlyon J.A."/>
            <person name="Carter R."/>
            <person name="Day N.P."/>
            <person name="Dumler S.J."/>
            <person name="Dyachenko V."/>
            <person name="Godinez A."/>
            <person name="Kurtti T.J."/>
            <person name="Lichay M."/>
            <person name="Mullins K.E."/>
            <person name="Ott S."/>
            <person name="Pappas-Brown V."/>
            <person name="Paris D.H."/>
            <person name="Patel P."/>
            <person name="Richards A.L."/>
            <person name="Sadzewicz L."/>
            <person name="Sears K."/>
            <person name="Seidman D."/>
            <person name="Sengamalay N."/>
            <person name="Stenos J."/>
            <person name="Tallon L.J."/>
            <person name="Vincent G."/>
            <person name="Fraser C.M."/>
            <person name="Munderloh U."/>
            <person name="Dunning-Hotopp J.C."/>
        </authorList>
    </citation>
    <scope>NUCLEOTIDE SEQUENCE [LARGE SCALE GENOMIC DNA]</scope>
    <source>
        <strain evidence="25 26">NCH-1</strain>
    </source>
</reference>
<dbReference type="InterPro" id="IPR036615">
    <property type="entry name" value="Mur_ligase_C_dom_sf"/>
</dbReference>
<sequence length="436" mass="48044">MIFGYESMVYMPHWPKVLEFKPEGLTLDRMREILCRIGNPENNLPPVVHVAGTNGKGSTIAFLSSILQAAGMRVHVYTSPHLLEFNERIVLNGSKISDNHLHEILEECRSKCDGMTVTFFEATTAAALLAFSRVHADIVLLEVGMGGRLDATNVVMPILTIITSISYDHTCFLGDTVELIAGEKAGILKEGVSCVLAPQKYDAARRTIEYHAAVNHAPIYRGGIEWSCTKDADGMVFRSSEEYNFPLPALQGDHQIDNAGTAIAACSVLSGKFGYEISHEDIEAGLVNAVWPARLERIASGSLYNMLPKCWKLFLDGAHNVAGAEALRDWITAYMKHEDVYLIVGMTKDRDSKAFLEPLKQHIRFLCTVCVKAEYRAQSAEDILKCALELDIPASAEEDIRASIQKIIDIGDRVRSATILVCGSLFLAGDLLRESL</sequence>
<evidence type="ECO:0000256" key="6">
    <source>
        <dbReference type="ARBA" id="ARBA00013023"/>
    </source>
</evidence>
<evidence type="ECO:0000259" key="23">
    <source>
        <dbReference type="Pfam" id="PF02875"/>
    </source>
</evidence>
<dbReference type="GO" id="GO:0046872">
    <property type="term" value="F:metal ion binding"/>
    <property type="evidence" value="ECO:0007669"/>
    <property type="project" value="UniProtKB-KW"/>
</dbReference>
<evidence type="ECO:0000259" key="24">
    <source>
        <dbReference type="Pfam" id="PF08245"/>
    </source>
</evidence>
<dbReference type="PROSITE" id="PS01011">
    <property type="entry name" value="FOLYLPOLYGLU_SYNT_1"/>
    <property type="match status" value="1"/>
</dbReference>
<dbReference type="PIRSF" id="PIRSF001563">
    <property type="entry name" value="Folylpolyglu_synth"/>
    <property type="match status" value="1"/>
</dbReference>
<evidence type="ECO:0000313" key="26">
    <source>
        <dbReference type="Proteomes" id="UP000033754"/>
    </source>
</evidence>
<protein>
    <recommendedName>
        <fullName evidence="8">Dihydrofolate synthase/folylpolyglutamate synthase</fullName>
        <ecNumber evidence="6">6.3.2.12</ecNumber>
        <ecNumber evidence="7">6.3.2.17</ecNumber>
    </recommendedName>
    <alternativeName>
        <fullName evidence="17">Folylpoly-gamma-glutamate synthetase-dihydrofolate synthetase</fullName>
    </alternativeName>
    <alternativeName>
        <fullName evidence="15">Folylpolyglutamate synthetase</fullName>
    </alternativeName>
    <alternativeName>
        <fullName evidence="16">Tetrahydrofolylpolyglutamate synthase</fullName>
    </alternativeName>
</protein>
<comment type="catalytic activity">
    <reaction evidence="19">
        <text>10-formyltetrahydrofolyl-(gamma-L-Glu)(n) + L-glutamate + ATP = 10-formyltetrahydrofolyl-(gamma-L-Glu)(n+1) + ADP + phosphate + H(+)</text>
        <dbReference type="Rhea" id="RHEA:51904"/>
        <dbReference type="Rhea" id="RHEA-COMP:13088"/>
        <dbReference type="Rhea" id="RHEA-COMP:14300"/>
        <dbReference type="ChEBI" id="CHEBI:15378"/>
        <dbReference type="ChEBI" id="CHEBI:29985"/>
        <dbReference type="ChEBI" id="CHEBI:30616"/>
        <dbReference type="ChEBI" id="CHEBI:43474"/>
        <dbReference type="ChEBI" id="CHEBI:134413"/>
        <dbReference type="ChEBI" id="CHEBI:456216"/>
        <dbReference type="EC" id="6.3.2.17"/>
    </reaction>
</comment>
<dbReference type="GO" id="GO:0005737">
    <property type="term" value="C:cytoplasm"/>
    <property type="evidence" value="ECO:0007669"/>
    <property type="project" value="TreeGrafter"/>
</dbReference>
<comment type="pathway">
    <text evidence="4">Cofactor biosynthesis; tetrahydrofolylpolyglutamate biosynthesis.</text>
</comment>
<dbReference type="SUPFAM" id="SSF53623">
    <property type="entry name" value="MurD-like peptide ligases, catalytic domain"/>
    <property type="match status" value="1"/>
</dbReference>
<dbReference type="GO" id="GO:0005524">
    <property type="term" value="F:ATP binding"/>
    <property type="evidence" value="ECO:0007669"/>
    <property type="project" value="UniProtKB-KW"/>
</dbReference>
<evidence type="ECO:0000256" key="16">
    <source>
        <dbReference type="ARBA" id="ARBA00030592"/>
    </source>
</evidence>
<dbReference type="PROSITE" id="PS01012">
    <property type="entry name" value="FOLYLPOLYGLU_SYNT_2"/>
    <property type="match status" value="1"/>
</dbReference>
<dbReference type="GO" id="GO:0008841">
    <property type="term" value="F:dihydrofolate synthase activity"/>
    <property type="evidence" value="ECO:0007669"/>
    <property type="project" value="UniProtKB-EC"/>
</dbReference>
<dbReference type="PATRIC" id="fig|1359161.3.peg.1193"/>
<comment type="function">
    <text evidence="2">Functions in two distinct reactions of the de novo folate biosynthetic pathway. Catalyzes the addition of a glutamate residue to dihydropteroate (7,8-dihydropteroate or H2Pte) to form dihydrofolate (7,8-dihydrofolate monoglutamate or H2Pte-Glu). Also catalyzes successive additions of L-glutamate to tetrahydrofolate or 10-formyltetrahydrofolate or 5,10-methylenetetrahydrofolate, leading to folylpolyglutamate derivatives.</text>
</comment>
<dbReference type="InterPro" id="IPR013221">
    <property type="entry name" value="Mur_ligase_cen"/>
</dbReference>
<evidence type="ECO:0000256" key="17">
    <source>
        <dbReference type="ARBA" id="ARBA00032510"/>
    </source>
</evidence>
<evidence type="ECO:0000256" key="10">
    <source>
        <dbReference type="ARBA" id="ARBA00022723"/>
    </source>
</evidence>
<keyword evidence="14" id="KW-0289">Folate biosynthesis</keyword>
<dbReference type="InterPro" id="IPR018109">
    <property type="entry name" value="Folylpolyglutamate_synth_CS"/>
</dbReference>
<dbReference type="InterPro" id="IPR001645">
    <property type="entry name" value="Folylpolyglutamate_synth"/>
</dbReference>
<dbReference type="GO" id="GO:0046656">
    <property type="term" value="P:folic acid biosynthetic process"/>
    <property type="evidence" value="ECO:0007669"/>
    <property type="project" value="UniProtKB-KW"/>
</dbReference>
<evidence type="ECO:0000256" key="2">
    <source>
        <dbReference type="ARBA" id="ARBA00002714"/>
    </source>
</evidence>
<evidence type="ECO:0000256" key="12">
    <source>
        <dbReference type="ARBA" id="ARBA00022840"/>
    </source>
</evidence>
<feature type="domain" description="Mur ligase C-terminal" evidence="23">
    <location>
        <begin position="312"/>
        <end position="424"/>
    </location>
</feature>
<accession>A0A0F3N5A7</accession>
<comment type="pathway">
    <text evidence="3">Cofactor biosynthesis; tetrahydrofolate biosynthesis; 7,8-dihydrofolate from 2-amino-4-hydroxy-6-hydroxymethyl-7,8-dihydropteridine diphosphate and 4-aminobenzoate: step 2/2.</text>
</comment>
<comment type="similarity">
    <text evidence="5 22">Belongs to the folylpolyglutamate synthase family.</text>
</comment>
<evidence type="ECO:0000256" key="13">
    <source>
        <dbReference type="ARBA" id="ARBA00022842"/>
    </source>
</evidence>
<dbReference type="PANTHER" id="PTHR11136:SF0">
    <property type="entry name" value="DIHYDROFOLATE SYNTHETASE-RELATED"/>
    <property type="match status" value="1"/>
</dbReference>
<dbReference type="GO" id="GO:0004326">
    <property type="term" value="F:tetrahydrofolylpolyglutamate synthase activity"/>
    <property type="evidence" value="ECO:0007669"/>
    <property type="project" value="UniProtKB-EC"/>
</dbReference>
<evidence type="ECO:0000256" key="9">
    <source>
        <dbReference type="ARBA" id="ARBA00022598"/>
    </source>
</evidence>
<dbReference type="AlphaFoldDB" id="A0A0F3N5A7"/>
<evidence type="ECO:0000256" key="15">
    <source>
        <dbReference type="ARBA" id="ARBA00030048"/>
    </source>
</evidence>
<evidence type="ECO:0000256" key="3">
    <source>
        <dbReference type="ARBA" id="ARBA00004799"/>
    </source>
</evidence>
<evidence type="ECO:0000256" key="4">
    <source>
        <dbReference type="ARBA" id="ARBA00005150"/>
    </source>
</evidence>
<evidence type="ECO:0000256" key="19">
    <source>
        <dbReference type="ARBA" id="ARBA00047808"/>
    </source>
</evidence>
<dbReference type="EC" id="6.3.2.12" evidence="6"/>
<comment type="catalytic activity">
    <reaction evidence="20">
        <text>(6R)-5,10-methylenetetrahydrofolyl-(gamma-L-Glu)(n) + L-glutamate + ATP = (6R)-5,10-methylenetetrahydrofolyl-(gamma-L-Glu)(n+1) + ADP + phosphate + H(+)</text>
        <dbReference type="Rhea" id="RHEA:51912"/>
        <dbReference type="Rhea" id="RHEA-COMP:13257"/>
        <dbReference type="Rhea" id="RHEA-COMP:13258"/>
        <dbReference type="ChEBI" id="CHEBI:15378"/>
        <dbReference type="ChEBI" id="CHEBI:29985"/>
        <dbReference type="ChEBI" id="CHEBI:30616"/>
        <dbReference type="ChEBI" id="CHEBI:43474"/>
        <dbReference type="ChEBI" id="CHEBI:136572"/>
        <dbReference type="ChEBI" id="CHEBI:456216"/>
        <dbReference type="EC" id="6.3.2.17"/>
    </reaction>
</comment>
<dbReference type="FunFam" id="3.40.1190.10:FF:000011">
    <property type="entry name" value="Folylpolyglutamate synthase/dihydrofolate synthase"/>
    <property type="match status" value="1"/>
</dbReference>